<reference evidence="2 3" key="1">
    <citation type="submission" date="2015-11" db="EMBL/GenBank/DDBJ databases">
        <title>Sequence of Pedobacter ginsenosidimutans.</title>
        <authorList>
            <person name="Carson E."/>
            <person name="Keyser V."/>
            <person name="Newman J."/>
            <person name="Miller J."/>
        </authorList>
    </citation>
    <scope>NUCLEOTIDE SEQUENCE [LARGE SCALE GENOMIC DNA]</scope>
    <source>
        <strain evidence="2 3">KACC 14530</strain>
    </source>
</reference>
<dbReference type="EMBL" id="LMZQ01000002">
    <property type="protein sequence ID" value="KRT17575.1"/>
    <property type="molecule type" value="Genomic_DNA"/>
</dbReference>
<keyword evidence="1" id="KW-0472">Membrane</keyword>
<feature type="transmembrane region" description="Helical" evidence="1">
    <location>
        <begin position="28"/>
        <end position="46"/>
    </location>
</feature>
<protein>
    <submittedName>
        <fullName evidence="2">Uncharacterized protein</fullName>
    </submittedName>
</protein>
<sequence>MPFFKANTVDGIYFPDSIVLMVCLETRIRPASSACVMFLMAIVLFYKNTLNSNKKIFLIF</sequence>
<keyword evidence="1" id="KW-1133">Transmembrane helix</keyword>
<keyword evidence="1" id="KW-0812">Transmembrane</keyword>
<evidence type="ECO:0000313" key="3">
    <source>
        <dbReference type="Proteomes" id="UP000051950"/>
    </source>
</evidence>
<dbReference type="STRING" id="687842.ASU31_03260"/>
<organism evidence="2 3">
    <name type="scientific">Pedobacter ginsenosidimutans</name>
    <dbReference type="NCBI Taxonomy" id="687842"/>
    <lineage>
        <taxon>Bacteria</taxon>
        <taxon>Pseudomonadati</taxon>
        <taxon>Bacteroidota</taxon>
        <taxon>Sphingobacteriia</taxon>
        <taxon>Sphingobacteriales</taxon>
        <taxon>Sphingobacteriaceae</taxon>
        <taxon>Pedobacter</taxon>
    </lineage>
</organism>
<evidence type="ECO:0000313" key="2">
    <source>
        <dbReference type="EMBL" id="KRT17575.1"/>
    </source>
</evidence>
<dbReference type="AlphaFoldDB" id="A0A0T5VUL4"/>
<gene>
    <name evidence="2" type="ORF">ASU31_03260</name>
</gene>
<comment type="caution">
    <text evidence="2">The sequence shown here is derived from an EMBL/GenBank/DDBJ whole genome shotgun (WGS) entry which is preliminary data.</text>
</comment>
<dbReference type="Proteomes" id="UP000051950">
    <property type="component" value="Unassembled WGS sequence"/>
</dbReference>
<accession>A0A0T5VUL4</accession>
<keyword evidence="3" id="KW-1185">Reference proteome</keyword>
<proteinExistence type="predicted"/>
<evidence type="ECO:0000256" key="1">
    <source>
        <dbReference type="SAM" id="Phobius"/>
    </source>
</evidence>
<name>A0A0T5VUL4_9SPHI</name>